<keyword evidence="1" id="KW-1133">Transmembrane helix</keyword>
<dbReference type="Proteomes" id="UP000755577">
    <property type="component" value="Unassembled WGS sequence"/>
</dbReference>
<proteinExistence type="predicted"/>
<dbReference type="EMBL" id="CABVLY010000006">
    <property type="protein sequence ID" value="VVU49384.1"/>
    <property type="molecule type" value="Genomic_DNA"/>
</dbReference>
<organism evidence="3 4">
    <name type="scientific">Burkholderia anthina</name>
    <dbReference type="NCBI Taxonomy" id="179879"/>
    <lineage>
        <taxon>Bacteria</taxon>
        <taxon>Pseudomonadati</taxon>
        <taxon>Pseudomonadota</taxon>
        <taxon>Betaproteobacteria</taxon>
        <taxon>Burkholderiales</taxon>
        <taxon>Burkholderiaceae</taxon>
        <taxon>Burkholderia</taxon>
        <taxon>Burkholderia cepacia complex</taxon>
    </lineage>
</organism>
<dbReference type="AlphaFoldDB" id="A0A6P2G8T2"/>
<evidence type="ECO:0000256" key="1">
    <source>
        <dbReference type="SAM" id="Phobius"/>
    </source>
</evidence>
<reference evidence="3 4" key="1">
    <citation type="submission" date="2019-09" db="EMBL/GenBank/DDBJ databases">
        <authorList>
            <person name="Depoorter E."/>
        </authorList>
    </citation>
    <scope>NUCLEOTIDE SEQUENCE [LARGE SCALE GENOMIC DNA]</scope>
    <source>
        <strain evidence="3">LMG 20980</strain>
    </source>
</reference>
<evidence type="ECO:0000313" key="5">
    <source>
        <dbReference type="Proteomes" id="UP000755577"/>
    </source>
</evidence>
<evidence type="ECO:0000313" key="4">
    <source>
        <dbReference type="Proteomes" id="UP000494201"/>
    </source>
</evidence>
<reference evidence="2 5" key="2">
    <citation type="submission" date="2021-02" db="EMBL/GenBank/DDBJ databases">
        <title>Draft genome of the type strains Burkholderia anthina DSM16086.</title>
        <authorList>
            <person name="Hertel R."/>
            <person name="Meissner J."/>
            <person name="Poehlein A."/>
            <person name="Daniel R."/>
            <person name="Commichau F.M."/>
        </authorList>
    </citation>
    <scope>NUCLEOTIDE SEQUENCE [LARGE SCALE GENOMIC DNA]</scope>
    <source>
        <strain evidence="2 5">DSM 16086</strain>
    </source>
</reference>
<dbReference type="EMBL" id="JAFCIQ010000014">
    <property type="protein sequence ID" value="MBM2768655.1"/>
    <property type="molecule type" value="Genomic_DNA"/>
</dbReference>
<dbReference type="Proteomes" id="UP000494201">
    <property type="component" value="Unassembled WGS sequence"/>
</dbReference>
<keyword evidence="1" id="KW-0472">Membrane</keyword>
<accession>A0A6P2G8T2</accession>
<keyword evidence="5" id="KW-1185">Reference proteome</keyword>
<protein>
    <submittedName>
        <fullName evidence="3">Uncharacterized protein</fullName>
    </submittedName>
</protein>
<gene>
    <name evidence="3" type="ORF">BAN20980_02083</name>
    <name evidence="2" type="ORF">JQK92_19745</name>
</gene>
<keyword evidence="1" id="KW-0812">Transmembrane</keyword>
<feature type="transmembrane region" description="Helical" evidence="1">
    <location>
        <begin position="6"/>
        <end position="25"/>
    </location>
</feature>
<name>A0A6P2G8T2_9BURK</name>
<sequence length="72" mass="7781">MARILYAGYLAFALYLLYPMIHNTLNFSMDCMLSALPGGDRDMPQRTASGASTQGSRCAADTQLVARSPGIH</sequence>
<evidence type="ECO:0000313" key="2">
    <source>
        <dbReference type="EMBL" id="MBM2768655.1"/>
    </source>
</evidence>
<evidence type="ECO:0000313" key="3">
    <source>
        <dbReference type="EMBL" id="VVU49384.1"/>
    </source>
</evidence>